<name>A0A9X2B4R4_9BACL</name>
<evidence type="ECO:0000256" key="2">
    <source>
        <dbReference type="SAM" id="SignalP"/>
    </source>
</evidence>
<keyword evidence="4" id="KW-1185">Reference proteome</keyword>
<dbReference type="RefSeq" id="WP_244724092.1">
    <property type="nucleotide sequence ID" value="NZ_JALIRP010000003.1"/>
</dbReference>
<dbReference type="Gene3D" id="3.40.1000.10">
    <property type="entry name" value="Mog1/PsbP, alpha/beta/alpha sandwich"/>
    <property type="match status" value="1"/>
</dbReference>
<feature type="chain" id="PRO_5040829062" description="PsbP C-terminal domain-containing protein" evidence="2">
    <location>
        <begin position="20"/>
        <end position="383"/>
    </location>
</feature>
<protein>
    <recommendedName>
        <fullName evidence="5">PsbP C-terminal domain-containing protein</fullName>
    </recommendedName>
</protein>
<gene>
    <name evidence="3" type="ORF">MUG84_09175</name>
</gene>
<sequence length="383" mass="41093">MKKSIVLMLSLMLVLTACGSKEKETAAPAESKPATTQESPKETPKKSDTEKMETAETKEFSFSYPASWKAYDLSQLNQPAIKAAYVDSAPKGGFADNVNVTMDGTTTTAKETADLTNSQYESGAVGDTMKDYKKISYTDTPNNTGVLVGEYTQGQSGVQAILTQYIVPTGSQTYSLSITYSKDSYNNGGKEMAQKMIDSFKLSGTAAATEPEKASTDGAAVTANPGTGEVTFADVMVKLVPTITENDGEMTEKTYNYIVAHSDLFPALTPESKKTAMSLVDANITTRHLFKNVTPYLDKMVQVTGSVVEVYEEETEIGTLAAIHVLDNNGKSVLGWYMNSTGDILEGDDVTMYGLPTSIFSFDNGGGTTNALLMSVSTVQKVQ</sequence>
<organism evidence="3 4">
    <name type="scientific">Paenibacillus mangrovi</name>
    <dbReference type="NCBI Taxonomy" id="2931978"/>
    <lineage>
        <taxon>Bacteria</taxon>
        <taxon>Bacillati</taxon>
        <taxon>Bacillota</taxon>
        <taxon>Bacilli</taxon>
        <taxon>Bacillales</taxon>
        <taxon>Paenibacillaceae</taxon>
        <taxon>Paenibacillus</taxon>
    </lineage>
</organism>
<feature type="region of interest" description="Disordered" evidence="1">
    <location>
        <begin position="22"/>
        <end position="57"/>
    </location>
</feature>
<evidence type="ECO:0000313" key="3">
    <source>
        <dbReference type="EMBL" id="MCJ8011912.1"/>
    </source>
</evidence>
<comment type="caution">
    <text evidence="3">The sequence shown here is derived from an EMBL/GenBank/DDBJ whole genome shotgun (WGS) entry which is preliminary data.</text>
</comment>
<evidence type="ECO:0008006" key="5">
    <source>
        <dbReference type="Google" id="ProtNLM"/>
    </source>
</evidence>
<dbReference type="Proteomes" id="UP001139347">
    <property type="component" value="Unassembled WGS sequence"/>
</dbReference>
<keyword evidence="2" id="KW-0732">Signal</keyword>
<dbReference type="AlphaFoldDB" id="A0A9X2B4R4"/>
<evidence type="ECO:0000313" key="4">
    <source>
        <dbReference type="Proteomes" id="UP001139347"/>
    </source>
</evidence>
<dbReference type="EMBL" id="JALIRP010000003">
    <property type="protein sequence ID" value="MCJ8011912.1"/>
    <property type="molecule type" value="Genomic_DNA"/>
</dbReference>
<accession>A0A9X2B4R4</accession>
<proteinExistence type="predicted"/>
<feature type="compositionally biased region" description="Basic and acidic residues" evidence="1">
    <location>
        <begin position="39"/>
        <end position="57"/>
    </location>
</feature>
<dbReference type="PROSITE" id="PS51257">
    <property type="entry name" value="PROKAR_LIPOPROTEIN"/>
    <property type="match status" value="1"/>
</dbReference>
<evidence type="ECO:0000256" key="1">
    <source>
        <dbReference type="SAM" id="MobiDB-lite"/>
    </source>
</evidence>
<reference evidence="3" key="1">
    <citation type="submission" date="2022-04" db="EMBL/GenBank/DDBJ databases">
        <title>Paenibacillus mangrovi sp. nov., a novel endophytic bacterium isolated from bark of Kandelia candel.</title>
        <authorList>
            <person name="Tuo L."/>
        </authorList>
    </citation>
    <scope>NUCLEOTIDE SEQUENCE</scope>
    <source>
        <strain evidence="3">KQZ6P-2</strain>
    </source>
</reference>
<feature type="signal peptide" evidence="2">
    <location>
        <begin position="1"/>
        <end position="19"/>
    </location>
</feature>